<dbReference type="PANTHER" id="PTHR15108">
    <property type="entry name" value="N-ACYLGLUCOSAMINE-2-EPIMERASE"/>
    <property type="match status" value="1"/>
</dbReference>
<dbReference type="RefSeq" id="WP_131018307.1">
    <property type="nucleotide sequence ID" value="NZ_SIRE01000037.1"/>
</dbReference>
<keyword evidence="4" id="KW-1185">Reference proteome</keyword>
<comment type="caution">
    <text evidence="3">The sequence shown here is derived from an EMBL/GenBank/DDBJ whole genome shotgun (WGS) entry which is preliminary data.</text>
</comment>
<accession>A0A4Q9DDZ8</accession>
<evidence type="ECO:0000313" key="3">
    <source>
        <dbReference type="EMBL" id="TBL69661.1"/>
    </source>
</evidence>
<gene>
    <name evidence="3" type="ORF">EYB31_35355</name>
</gene>
<evidence type="ECO:0000256" key="1">
    <source>
        <dbReference type="ARBA" id="ARBA00008558"/>
    </source>
</evidence>
<name>A0A4Q9DDZ8_9BACL</name>
<organism evidence="3 4">
    <name type="scientific">Paenibacillus thalictri</name>
    <dbReference type="NCBI Taxonomy" id="2527873"/>
    <lineage>
        <taxon>Bacteria</taxon>
        <taxon>Bacillati</taxon>
        <taxon>Bacillota</taxon>
        <taxon>Bacilli</taxon>
        <taxon>Bacillales</taxon>
        <taxon>Paenibacillaceae</taxon>
        <taxon>Paenibacillus</taxon>
    </lineage>
</organism>
<comment type="similarity">
    <text evidence="1">Belongs to the N-acylglucosamine 2-epimerase family.</text>
</comment>
<dbReference type="Pfam" id="PF07221">
    <property type="entry name" value="GlcNAc_2-epim"/>
    <property type="match status" value="1"/>
</dbReference>
<dbReference type="OrthoDB" id="5141876at2"/>
<sequence length="419" mass="47236">MGLLKFYREHTEKTLLPFWERALDHERGGVFTCFNNEGTELLSTDKYTWSQGRMIWLLSRMSEMIGRGRLSGDAASLLAHAGKTVVFLRRHVFLENGNCAYLLTEDGRMKEPIPGAGYDISFYADCFVVLGFAEYARVAGDGDVLEEALKLGLRIKDRLASGDGRSEPYPVPEGYEAHSVSMIQLNMYQELADALEAAGHAAAAQIRSLAAEAMDAVMGRFYKDGLIREMLPERQEDADTLLSRHITPGHSLECMWFVMAEAVKTGRGELIGRAAEVVERAVDLGWDEEYGGLLRYVDREGGVPKGKLAGGRYEDLVRDTWDMKIWWPHSEALYALLLAHRLTGREGLLERYDRMSDYVFRTFPNPDESVGEWIQIRSRQGQPEQKLVALPVKDPYHILRNMLLVIDLLSAGAAQPERE</sequence>
<protein>
    <submittedName>
        <fullName evidence="3">N-acylglucosamine 2-epimerase</fullName>
    </submittedName>
</protein>
<dbReference type="Gene3D" id="1.50.10.10">
    <property type="match status" value="1"/>
</dbReference>
<dbReference type="InterPro" id="IPR010819">
    <property type="entry name" value="AGE/CE"/>
</dbReference>
<dbReference type="SUPFAM" id="SSF48208">
    <property type="entry name" value="Six-hairpin glycosidases"/>
    <property type="match status" value="1"/>
</dbReference>
<proteinExistence type="inferred from homology"/>
<dbReference type="GO" id="GO:0016853">
    <property type="term" value="F:isomerase activity"/>
    <property type="evidence" value="ECO:0007669"/>
    <property type="project" value="UniProtKB-KW"/>
</dbReference>
<reference evidence="3 4" key="1">
    <citation type="submission" date="2019-02" db="EMBL/GenBank/DDBJ databases">
        <title>Paenibacillus sp. nov., isolated from surface-sterilized tissue of Thalictrum simplex L.</title>
        <authorList>
            <person name="Tuo L."/>
        </authorList>
    </citation>
    <scope>NUCLEOTIDE SEQUENCE [LARGE SCALE GENOMIC DNA]</scope>
    <source>
        <strain evidence="3 4">N2SHLJ1</strain>
    </source>
</reference>
<dbReference type="EMBL" id="SIRE01000037">
    <property type="protein sequence ID" value="TBL69661.1"/>
    <property type="molecule type" value="Genomic_DNA"/>
</dbReference>
<dbReference type="InterPro" id="IPR008928">
    <property type="entry name" value="6-hairpin_glycosidase_sf"/>
</dbReference>
<dbReference type="AlphaFoldDB" id="A0A4Q9DDZ8"/>
<dbReference type="InterPro" id="IPR012341">
    <property type="entry name" value="6hp_glycosidase-like_sf"/>
</dbReference>
<evidence type="ECO:0000313" key="4">
    <source>
        <dbReference type="Proteomes" id="UP000293142"/>
    </source>
</evidence>
<dbReference type="Proteomes" id="UP000293142">
    <property type="component" value="Unassembled WGS sequence"/>
</dbReference>
<dbReference type="GO" id="GO:0005975">
    <property type="term" value="P:carbohydrate metabolic process"/>
    <property type="evidence" value="ECO:0007669"/>
    <property type="project" value="InterPro"/>
</dbReference>
<evidence type="ECO:0000256" key="2">
    <source>
        <dbReference type="ARBA" id="ARBA00023235"/>
    </source>
</evidence>
<keyword evidence="2" id="KW-0413">Isomerase</keyword>